<evidence type="ECO:0000256" key="5">
    <source>
        <dbReference type="ARBA" id="ARBA00023212"/>
    </source>
</evidence>
<feature type="domain" description="TPX2 C-terminal" evidence="7">
    <location>
        <begin position="62"/>
        <end position="136"/>
    </location>
</feature>
<accession>A0A6J5WRC1</accession>
<organism evidence="9 11">
    <name type="scientific">Prunus armeniaca</name>
    <name type="common">Apricot</name>
    <name type="synonym">Armeniaca vulgaris</name>
    <dbReference type="NCBI Taxonomy" id="36596"/>
    <lineage>
        <taxon>Eukaryota</taxon>
        <taxon>Viridiplantae</taxon>
        <taxon>Streptophyta</taxon>
        <taxon>Embryophyta</taxon>
        <taxon>Tracheophyta</taxon>
        <taxon>Spermatophyta</taxon>
        <taxon>Magnoliopsida</taxon>
        <taxon>eudicotyledons</taxon>
        <taxon>Gunneridae</taxon>
        <taxon>Pentapetalae</taxon>
        <taxon>rosids</taxon>
        <taxon>fabids</taxon>
        <taxon>Rosales</taxon>
        <taxon>Rosaceae</taxon>
        <taxon>Amygdaloideae</taxon>
        <taxon>Amygdaleae</taxon>
        <taxon>Prunus</taxon>
    </lineage>
</organism>
<evidence type="ECO:0000259" key="7">
    <source>
        <dbReference type="Pfam" id="PF06886"/>
    </source>
</evidence>
<dbReference type="InterPro" id="IPR009675">
    <property type="entry name" value="TPX2_fam"/>
</dbReference>
<evidence type="ECO:0000313" key="11">
    <source>
        <dbReference type="Proteomes" id="UP000507245"/>
    </source>
</evidence>
<gene>
    <name evidence="8" type="ORF">CURHAP_LOCUS18431</name>
    <name evidence="9" type="ORF">ORAREDHAP_LOCUS17891</name>
</gene>
<protein>
    <recommendedName>
        <fullName evidence="7">TPX2 C-terminal domain-containing protein</fullName>
    </recommendedName>
</protein>
<keyword evidence="11" id="KW-1185">Reference proteome</keyword>
<feature type="compositionally biased region" description="Basic and acidic residues" evidence="6">
    <location>
        <begin position="34"/>
        <end position="63"/>
    </location>
</feature>
<dbReference type="GO" id="GO:0090307">
    <property type="term" value="P:mitotic spindle assembly"/>
    <property type="evidence" value="ECO:0007669"/>
    <property type="project" value="TreeGrafter"/>
</dbReference>
<feature type="compositionally biased region" description="Low complexity" evidence="6">
    <location>
        <begin position="17"/>
        <end position="28"/>
    </location>
</feature>
<keyword evidence="5" id="KW-0206">Cytoskeleton</keyword>
<dbReference type="GO" id="GO:0030295">
    <property type="term" value="F:protein kinase activator activity"/>
    <property type="evidence" value="ECO:0007669"/>
    <property type="project" value="TreeGrafter"/>
</dbReference>
<dbReference type="GO" id="GO:0060236">
    <property type="term" value="P:regulation of mitotic spindle organization"/>
    <property type="evidence" value="ECO:0007669"/>
    <property type="project" value="InterPro"/>
</dbReference>
<evidence type="ECO:0000256" key="1">
    <source>
        <dbReference type="ARBA" id="ARBA00004245"/>
    </source>
</evidence>
<dbReference type="PANTHER" id="PTHR14326">
    <property type="entry name" value="TARGETING PROTEIN FOR XKLP2"/>
    <property type="match status" value="1"/>
</dbReference>
<dbReference type="PANTHER" id="PTHR14326:SF39">
    <property type="entry name" value="TPX2 (TARGETING PROTEIN FOR XKLP2) PROTEIN FAMILY"/>
    <property type="match status" value="1"/>
</dbReference>
<evidence type="ECO:0000256" key="4">
    <source>
        <dbReference type="ARBA" id="ARBA00022701"/>
    </source>
</evidence>
<dbReference type="InterPro" id="IPR027329">
    <property type="entry name" value="TPX2_C"/>
</dbReference>
<comment type="similarity">
    <text evidence="2">Belongs to the TPX2 family.</text>
</comment>
<dbReference type="Proteomes" id="UP000507245">
    <property type="component" value="Unassembled WGS sequence"/>
</dbReference>
<dbReference type="EMBL" id="CAEKKB010000003">
    <property type="protein sequence ID" value="CAB4302262.1"/>
    <property type="molecule type" value="Genomic_DNA"/>
</dbReference>
<dbReference type="Pfam" id="PF06886">
    <property type="entry name" value="TPX2"/>
    <property type="match status" value="1"/>
</dbReference>
<evidence type="ECO:0000256" key="6">
    <source>
        <dbReference type="SAM" id="MobiDB-lite"/>
    </source>
</evidence>
<comment type="subcellular location">
    <subcellularLocation>
        <location evidence="1">Cytoplasm</location>
        <location evidence="1">Cytoskeleton</location>
    </subcellularLocation>
</comment>
<proteinExistence type="inferred from homology"/>
<evidence type="ECO:0000313" key="9">
    <source>
        <dbReference type="EMBL" id="CAB4302262.1"/>
    </source>
</evidence>
<evidence type="ECO:0000313" key="8">
    <source>
        <dbReference type="EMBL" id="CAB4271958.1"/>
    </source>
</evidence>
<evidence type="ECO:0000256" key="3">
    <source>
        <dbReference type="ARBA" id="ARBA00022490"/>
    </source>
</evidence>
<dbReference type="GO" id="GO:0005819">
    <property type="term" value="C:spindle"/>
    <property type="evidence" value="ECO:0007669"/>
    <property type="project" value="InterPro"/>
</dbReference>
<dbReference type="OrthoDB" id="1937095at2759"/>
<dbReference type="Proteomes" id="UP000507222">
    <property type="component" value="Unassembled WGS sequence"/>
</dbReference>
<keyword evidence="4" id="KW-0493">Microtubule</keyword>
<sequence>MLKPHTKSTLKFVKTASQSPTSSWSSNSGGMPKYEGKERLHDKSKSSQKSPTKENTKPQEIRLHTQQRATRRATFNYMVAAKLSIMEQQRKQEEMLQKMIEEEEIRLLRKEMVPRAQLMPLFDKPFVPQRSRRPLTVPREPSFMSSKCFGCNSSSGFYNFQHTTQAMNPIK</sequence>
<dbReference type="EMBL" id="CAEKDK010000003">
    <property type="protein sequence ID" value="CAB4271958.1"/>
    <property type="molecule type" value="Genomic_DNA"/>
</dbReference>
<evidence type="ECO:0000313" key="10">
    <source>
        <dbReference type="Proteomes" id="UP000507222"/>
    </source>
</evidence>
<feature type="region of interest" description="Disordered" evidence="6">
    <location>
        <begin position="1"/>
        <end position="68"/>
    </location>
</feature>
<dbReference type="AlphaFoldDB" id="A0A6J5WRC1"/>
<reference evidence="9 10" key="2">
    <citation type="submission" date="2020-05" db="EMBL/GenBank/DDBJ databases">
        <authorList>
            <person name="Campoy J."/>
            <person name="Schneeberger K."/>
            <person name="Spophaly S."/>
        </authorList>
    </citation>
    <scope>NUCLEOTIDE SEQUENCE [LARGE SCALE GENOMIC DNA]</scope>
    <source>
        <strain evidence="9">PruArmRojPasFocal</strain>
    </source>
</reference>
<evidence type="ECO:0000256" key="2">
    <source>
        <dbReference type="ARBA" id="ARBA00005885"/>
    </source>
</evidence>
<dbReference type="GO" id="GO:0005880">
    <property type="term" value="C:nuclear microtubule"/>
    <property type="evidence" value="ECO:0007669"/>
    <property type="project" value="TreeGrafter"/>
</dbReference>
<dbReference type="GO" id="GO:0008017">
    <property type="term" value="F:microtubule binding"/>
    <property type="evidence" value="ECO:0007669"/>
    <property type="project" value="TreeGrafter"/>
</dbReference>
<keyword evidence="3" id="KW-0963">Cytoplasm</keyword>
<name>A0A6J5WRC1_PRUAR</name>
<reference evidence="11" key="1">
    <citation type="journal article" date="2020" name="Genome Biol.">
        <title>Gamete binning: chromosome-level and haplotype-resolved genome assembly enabled by high-throughput single-cell sequencing of gamete genomes.</title>
        <authorList>
            <person name="Campoy J.A."/>
            <person name="Sun H."/>
            <person name="Goel M."/>
            <person name="Jiao W.-B."/>
            <person name="Folz-Donahue K."/>
            <person name="Wang N."/>
            <person name="Rubio M."/>
            <person name="Liu C."/>
            <person name="Kukat C."/>
            <person name="Ruiz D."/>
            <person name="Huettel B."/>
            <person name="Schneeberger K."/>
        </authorList>
    </citation>
    <scope>NUCLEOTIDE SEQUENCE [LARGE SCALE GENOMIC DNA]</scope>
    <source>
        <strain evidence="11">cv. Rojo Pasion</strain>
    </source>
</reference>